<name>A0ACB7G438_MANES</name>
<reference evidence="2" key="1">
    <citation type="journal article" date="2016" name="Nat. Biotechnol.">
        <title>Sequencing wild and cultivated cassava and related species reveals extensive interspecific hybridization and genetic diversity.</title>
        <authorList>
            <person name="Bredeson J.V."/>
            <person name="Lyons J.B."/>
            <person name="Prochnik S.E."/>
            <person name="Wu G.A."/>
            <person name="Ha C.M."/>
            <person name="Edsinger-Gonzales E."/>
            <person name="Grimwood J."/>
            <person name="Schmutz J."/>
            <person name="Rabbi I.Y."/>
            <person name="Egesi C."/>
            <person name="Nauluvula P."/>
            <person name="Lebot V."/>
            <person name="Ndunguru J."/>
            <person name="Mkamilo G."/>
            <person name="Bart R.S."/>
            <person name="Setter T.L."/>
            <person name="Gleadow R.M."/>
            <person name="Kulakow P."/>
            <person name="Ferguson M.E."/>
            <person name="Rounsley S."/>
            <person name="Rokhsar D.S."/>
        </authorList>
    </citation>
    <scope>NUCLEOTIDE SEQUENCE [LARGE SCALE GENOMIC DNA]</scope>
    <source>
        <strain evidence="2">cv. AM560-2</strain>
    </source>
</reference>
<sequence length="178" mass="19463">MQAGANHGYELPWIIVIGLVFALIIQSLAANLGVSTEKHLAELCKVEYPKYVKLCLWLLAEVAVIAADIPEVIGTAFALNILFHISLWIGVLLTGFSTLLLIGLQKYGVLVVQEKSGRFRGTGVWKIPTGVVDEPGNRTATGTRIQIDLRSSGPVVSLLYCLCTCDIPYMIIHFLCNH</sequence>
<dbReference type="EMBL" id="CM004403">
    <property type="protein sequence ID" value="KAG8634308.1"/>
    <property type="molecule type" value="Genomic_DNA"/>
</dbReference>
<organism evidence="1 2">
    <name type="scientific">Manihot esculenta</name>
    <name type="common">Cassava</name>
    <name type="synonym">Jatropha manihot</name>
    <dbReference type="NCBI Taxonomy" id="3983"/>
    <lineage>
        <taxon>Eukaryota</taxon>
        <taxon>Viridiplantae</taxon>
        <taxon>Streptophyta</taxon>
        <taxon>Embryophyta</taxon>
        <taxon>Tracheophyta</taxon>
        <taxon>Spermatophyta</taxon>
        <taxon>Magnoliopsida</taxon>
        <taxon>eudicotyledons</taxon>
        <taxon>Gunneridae</taxon>
        <taxon>Pentapetalae</taxon>
        <taxon>rosids</taxon>
        <taxon>fabids</taxon>
        <taxon>Malpighiales</taxon>
        <taxon>Euphorbiaceae</taxon>
        <taxon>Crotonoideae</taxon>
        <taxon>Manihoteae</taxon>
        <taxon>Manihot</taxon>
    </lineage>
</organism>
<evidence type="ECO:0000313" key="1">
    <source>
        <dbReference type="EMBL" id="KAG8634308.1"/>
    </source>
</evidence>
<protein>
    <submittedName>
        <fullName evidence="1">Uncharacterized protein</fullName>
    </submittedName>
</protein>
<proteinExistence type="predicted"/>
<keyword evidence="2" id="KW-1185">Reference proteome</keyword>
<evidence type="ECO:0000313" key="2">
    <source>
        <dbReference type="Proteomes" id="UP000091857"/>
    </source>
</evidence>
<comment type="caution">
    <text evidence="1">The sequence shown here is derived from an EMBL/GenBank/DDBJ whole genome shotgun (WGS) entry which is preliminary data.</text>
</comment>
<dbReference type="Proteomes" id="UP000091857">
    <property type="component" value="Chromosome 17"/>
</dbReference>
<accession>A0ACB7G438</accession>
<gene>
    <name evidence="1" type="ORF">MANES_17G035595v8</name>
</gene>